<dbReference type="GO" id="GO:0140291">
    <property type="term" value="P:peptidyl-glutamate ADP-deribosylation"/>
    <property type="evidence" value="ECO:0007669"/>
    <property type="project" value="TreeGrafter"/>
</dbReference>
<evidence type="ECO:0000313" key="7">
    <source>
        <dbReference type="Proteomes" id="UP000475862"/>
    </source>
</evidence>
<dbReference type="CDD" id="cd00303">
    <property type="entry name" value="retropepsin_like"/>
    <property type="match status" value="1"/>
</dbReference>
<keyword evidence="1" id="KW-0378">Hydrolase</keyword>
<dbReference type="InterPro" id="IPR050892">
    <property type="entry name" value="ADP-ribose_metab_enzymes"/>
</dbReference>
<organism evidence="6 7">
    <name type="scientific">Aphis glycines</name>
    <name type="common">Soybean aphid</name>
    <dbReference type="NCBI Taxonomy" id="307491"/>
    <lineage>
        <taxon>Eukaryota</taxon>
        <taxon>Metazoa</taxon>
        <taxon>Ecdysozoa</taxon>
        <taxon>Arthropoda</taxon>
        <taxon>Hexapoda</taxon>
        <taxon>Insecta</taxon>
        <taxon>Pterygota</taxon>
        <taxon>Neoptera</taxon>
        <taxon>Paraneoptera</taxon>
        <taxon>Hemiptera</taxon>
        <taxon>Sternorrhyncha</taxon>
        <taxon>Aphidomorpha</taxon>
        <taxon>Aphidoidea</taxon>
        <taxon>Aphididae</taxon>
        <taxon>Aphidini</taxon>
        <taxon>Aphis</taxon>
        <taxon>Aphis</taxon>
    </lineage>
</organism>
<dbReference type="Gene3D" id="2.40.70.10">
    <property type="entry name" value="Acid Proteases"/>
    <property type="match status" value="1"/>
</dbReference>
<feature type="coiled-coil region" evidence="2">
    <location>
        <begin position="271"/>
        <end position="305"/>
    </location>
</feature>
<sequence length="911" mass="105376">MNNENKNSEKSEDNLNPSKFSSQDISKFLKPQLIAELTKRNLITTGTVPELKNRLTQYLNGETTPNDFINTFNANKMDNTKKPYYKPNTFSGLISENIDTFIKKYNRAASINGWSDEEKIKFLPLYLEGPALTFYDNNESNLINDIKWADLENILLSEFKPTAQLDMLKLLLQKRKQLDDEQTINYVNEIESLCKRINPTMLESEIIHTVIKGLKPNIIRQIGIMENNTIKQLKDNLRKFDLIEFMVTGELDQSQTEIKNSIVHDQINKITEKFNEQLKISNENNEKLNKKIENLLENKNSNTNKNTFFRNPNLVKQNHFLNQNYTNNKIQNCEICLLNNHTTATCFRNKNNIQPQQCKVCLKNNHRTENCYFNNKPTITCQICDKAGHSAKTSNITDRCSPSSPEFPKYKYKINNITEPLYIKATLNNITIPVTIDTGANICCIRHTLTPPNSNLKKEPIILTGANNKPLTLFGSILIKLKINSHEFEIKAYVIENLSCHIIIGNKFLYQYNANINFKNSTLTLRKNNNDNKINNDIIIQTYNVYNSNNVHNIKEDVKNIFQTNSEYSIAHCISADLKMNKGLAAQIKNKFGDASAQLKNLKPIVGEAIPINMGNRTIYYLITKQKYFLKPTYDNIKTTLQNLKKTMNKLHDYKIAIPTIAAGLNKRNWSMTKQLIYHEFQNSNIELLICHKNTNNITNSWKTKEHEKIINLIHDHYHYNKIIKNINNINDNFYNKTKLYFNNPNINKNINHDTDNINKLESIYYDQNVNDNNEIKSIFNNYKPGENVLGDGNCGLYALCNALNDNKQKKITSIGQLLELLQLSDLPGHWWSDNELASIASYYNHDTYIFDENTKTAVVYRNKNNKRPPIILYNTNENTHWIPGTKAINPSLKIPHDYVEINDFTPLQQI</sequence>
<proteinExistence type="predicted"/>
<dbReference type="InterPro" id="IPR018061">
    <property type="entry name" value="Retropepsins"/>
</dbReference>
<evidence type="ECO:0000259" key="4">
    <source>
        <dbReference type="Pfam" id="PF00077"/>
    </source>
</evidence>
<feature type="region of interest" description="Disordered" evidence="3">
    <location>
        <begin position="1"/>
        <end position="22"/>
    </location>
</feature>
<dbReference type="Pfam" id="PF03732">
    <property type="entry name" value="Retrotrans_gag"/>
    <property type="match status" value="1"/>
</dbReference>
<feature type="domain" description="Retropepsins" evidence="4">
    <location>
        <begin position="424"/>
        <end position="516"/>
    </location>
</feature>
<accession>A0A6G0TCN6</accession>
<feature type="compositionally biased region" description="Basic and acidic residues" evidence="3">
    <location>
        <begin position="1"/>
        <end position="13"/>
    </location>
</feature>
<gene>
    <name evidence="6" type="ORF">AGLY_011906</name>
</gene>
<dbReference type="SUPFAM" id="SSF52949">
    <property type="entry name" value="Macro domain-like"/>
    <property type="match status" value="1"/>
</dbReference>
<dbReference type="PANTHER" id="PTHR12521:SF0">
    <property type="entry name" value="ADP-RIBOSE GLYCOHYDROLASE OARD1"/>
    <property type="match status" value="1"/>
</dbReference>
<evidence type="ECO:0000313" key="6">
    <source>
        <dbReference type="EMBL" id="KAE9529230.1"/>
    </source>
</evidence>
<keyword evidence="7" id="KW-1185">Reference proteome</keyword>
<evidence type="ECO:0000256" key="3">
    <source>
        <dbReference type="SAM" id="MobiDB-lite"/>
    </source>
</evidence>
<comment type="caution">
    <text evidence="6">The sequence shown here is derived from an EMBL/GenBank/DDBJ whole genome shotgun (WGS) entry which is preliminary data.</text>
</comment>
<dbReference type="OrthoDB" id="6622160at2759"/>
<dbReference type="Gene3D" id="3.40.220.10">
    <property type="entry name" value="Leucine Aminopeptidase, subunit E, domain 1"/>
    <property type="match status" value="1"/>
</dbReference>
<dbReference type="Pfam" id="PF00077">
    <property type="entry name" value="RVP"/>
    <property type="match status" value="1"/>
</dbReference>
<dbReference type="InterPro" id="IPR021109">
    <property type="entry name" value="Peptidase_aspartic_dom_sf"/>
</dbReference>
<evidence type="ECO:0000256" key="1">
    <source>
        <dbReference type="ARBA" id="ARBA00022801"/>
    </source>
</evidence>
<name>A0A6G0TCN6_APHGL</name>
<feature type="domain" description="Retrotransposon gag" evidence="5">
    <location>
        <begin position="122"/>
        <end position="216"/>
    </location>
</feature>
<reference evidence="6 7" key="1">
    <citation type="submission" date="2019-08" db="EMBL/GenBank/DDBJ databases">
        <title>The genome of the soybean aphid Biotype 1, its phylome, world population structure and adaptation to the North American continent.</title>
        <authorList>
            <person name="Giordano R."/>
            <person name="Donthu R.K."/>
            <person name="Hernandez A.G."/>
            <person name="Wright C.L."/>
            <person name="Zimin A.V."/>
        </authorList>
    </citation>
    <scope>NUCLEOTIDE SEQUENCE [LARGE SCALE GENOMIC DNA]</scope>
    <source>
        <tissue evidence="6">Whole aphids</tissue>
    </source>
</reference>
<dbReference type="InterPro" id="IPR005162">
    <property type="entry name" value="Retrotrans_gag_dom"/>
</dbReference>
<evidence type="ECO:0000259" key="5">
    <source>
        <dbReference type="Pfam" id="PF03732"/>
    </source>
</evidence>
<dbReference type="EMBL" id="VYZN01000045">
    <property type="protein sequence ID" value="KAE9529230.1"/>
    <property type="molecule type" value="Genomic_DNA"/>
</dbReference>
<dbReference type="Proteomes" id="UP000475862">
    <property type="component" value="Unassembled WGS sequence"/>
</dbReference>
<feature type="non-terminal residue" evidence="6">
    <location>
        <position position="911"/>
    </location>
</feature>
<dbReference type="SUPFAM" id="SSF50630">
    <property type="entry name" value="Acid proteases"/>
    <property type="match status" value="1"/>
</dbReference>
<evidence type="ECO:0000256" key="2">
    <source>
        <dbReference type="SAM" id="Coils"/>
    </source>
</evidence>
<dbReference type="AlphaFoldDB" id="A0A6G0TCN6"/>
<dbReference type="GO" id="GO:0016787">
    <property type="term" value="F:hydrolase activity"/>
    <property type="evidence" value="ECO:0007669"/>
    <property type="project" value="UniProtKB-KW"/>
</dbReference>
<protein>
    <recommendedName>
        <fullName evidence="8">Macro domain-containing protein</fullName>
    </recommendedName>
</protein>
<keyword evidence="2" id="KW-0175">Coiled coil</keyword>
<dbReference type="PANTHER" id="PTHR12521">
    <property type="entry name" value="PROTEIN C6ORF130"/>
    <property type="match status" value="1"/>
</dbReference>
<evidence type="ECO:0008006" key="8">
    <source>
        <dbReference type="Google" id="ProtNLM"/>
    </source>
</evidence>
<dbReference type="InterPro" id="IPR043472">
    <property type="entry name" value="Macro_dom-like"/>
</dbReference>